<name>A7RY90_NEMVE</name>
<proteinExistence type="predicted"/>
<dbReference type="AlphaFoldDB" id="A7RY90"/>
<dbReference type="InParanoid" id="A7RY90"/>
<dbReference type="InterPro" id="IPR003123">
    <property type="entry name" value="VPS9"/>
</dbReference>
<protein>
    <recommendedName>
        <fullName evidence="2">VPS9 domain-containing protein</fullName>
    </recommendedName>
</protein>
<dbReference type="PhylomeDB" id="A7RY90"/>
<dbReference type="EMBL" id="DS469552">
    <property type="protein sequence ID" value="EDO43658.1"/>
    <property type="molecule type" value="Genomic_DNA"/>
</dbReference>
<reference evidence="3 4" key="1">
    <citation type="journal article" date="2007" name="Science">
        <title>Sea anemone genome reveals ancestral eumetazoan gene repertoire and genomic organization.</title>
        <authorList>
            <person name="Putnam N.H."/>
            <person name="Srivastava M."/>
            <person name="Hellsten U."/>
            <person name="Dirks B."/>
            <person name="Chapman J."/>
            <person name="Salamov A."/>
            <person name="Terry A."/>
            <person name="Shapiro H."/>
            <person name="Lindquist E."/>
            <person name="Kapitonov V.V."/>
            <person name="Jurka J."/>
            <person name="Genikhovich G."/>
            <person name="Grigoriev I.V."/>
            <person name="Lucas S.M."/>
            <person name="Steele R.E."/>
            <person name="Finnerty J.R."/>
            <person name="Technau U."/>
            <person name="Martindale M.Q."/>
            <person name="Rokhsar D.S."/>
        </authorList>
    </citation>
    <scope>NUCLEOTIDE SEQUENCE [LARGE SCALE GENOMIC DNA]</scope>
    <source>
        <strain evidence="4">CH2 X CH6</strain>
    </source>
</reference>
<dbReference type="InterPro" id="IPR037191">
    <property type="entry name" value="VPS9_dom_sf"/>
</dbReference>
<dbReference type="InterPro" id="IPR003409">
    <property type="entry name" value="MORN"/>
</dbReference>
<dbReference type="Proteomes" id="UP000001593">
    <property type="component" value="Unassembled WGS sequence"/>
</dbReference>
<accession>A7RY90</accession>
<dbReference type="PANTHER" id="PTHR46089:SF2">
    <property type="entry name" value="ALSIN HOMOLOG"/>
    <property type="match status" value="1"/>
</dbReference>
<dbReference type="InterPro" id="IPR051984">
    <property type="entry name" value="Alsin"/>
</dbReference>
<dbReference type="Gene3D" id="2.20.110.10">
    <property type="entry name" value="Histone H3 K4-specific methyltransferase SET7/9 N-terminal domain"/>
    <property type="match status" value="2"/>
</dbReference>
<dbReference type="Pfam" id="PF02204">
    <property type="entry name" value="VPS9"/>
    <property type="match status" value="1"/>
</dbReference>
<dbReference type="Pfam" id="PF02493">
    <property type="entry name" value="MORN"/>
    <property type="match status" value="7"/>
</dbReference>
<keyword evidence="4" id="KW-1185">Reference proteome</keyword>
<dbReference type="SUPFAM" id="SSF109993">
    <property type="entry name" value="VPS9 domain"/>
    <property type="match status" value="1"/>
</dbReference>
<evidence type="ECO:0000259" key="2">
    <source>
        <dbReference type="PROSITE" id="PS51205"/>
    </source>
</evidence>
<evidence type="ECO:0000313" key="3">
    <source>
        <dbReference type="EMBL" id="EDO43658.1"/>
    </source>
</evidence>
<dbReference type="SUPFAM" id="SSF82185">
    <property type="entry name" value="Histone H3 K4-specific methyltransferase SET7/9 N-terminal domain"/>
    <property type="match status" value="2"/>
</dbReference>
<sequence length="313" mass="35370">MWLTGKPHGHGEMRWPDKRVYMGEFKQGEHHGHGVMVFPPNSPDNADRYEGEWSHGKISGFGKMKYMHGDTYTGHWRDNTRHGHGVMSYGAMSSSAASVYIGEWSADRKNGYGTMDDVIRGEKYMGMWDNDIRQGAGVIVTLDGVYTQGTFVQGKLTGHGLLLCDDNTIFEGEFSGHCQLSGKGQFWLTDGSRSPSKEGEESCDVHHYVSAVEELQQMSTKLSPMEKLACLKTTFEKINQDVERFWRGEEKLVSLDDLFPVFHFVVIRARIPHLGSEIHFIDDMVDAHVHVGEQGHMFTTLKACFFQIQNEKG</sequence>
<dbReference type="Gene3D" id="1.20.1050.80">
    <property type="entry name" value="VPS9 domain"/>
    <property type="match status" value="1"/>
</dbReference>
<evidence type="ECO:0000313" key="4">
    <source>
        <dbReference type="Proteomes" id="UP000001593"/>
    </source>
</evidence>
<gene>
    <name evidence="3" type="ORF">NEMVEDRAFT_v1g164111</name>
</gene>
<evidence type="ECO:0000256" key="1">
    <source>
        <dbReference type="ARBA" id="ARBA00022737"/>
    </source>
</evidence>
<dbReference type="PANTHER" id="PTHR46089">
    <property type="entry name" value="ALSIN HOMOLOG"/>
    <property type="match status" value="1"/>
</dbReference>
<dbReference type="SMART" id="SM00698">
    <property type="entry name" value="MORN"/>
    <property type="match status" value="6"/>
</dbReference>
<dbReference type="STRING" id="45351.A7RY90"/>
<keyword evidence="1" id="KW-0677">Repeat</keyword>
<organism evidence="3 4">
    <name type="scientific">Nematostella vectensis</name>
    <name type="common">Starlet sea anemone</name>
    <dbReference type="NCBI Taxonomy" id="45351"/>
    <lineage>
        <taxon>Eukaryota</taxon>
        <taxon>Metazoa</taxon>
        <taxon>Cnidaria</taxon>
        <taxon>Anthozoa</taxon>
        <taxon>Hexacorallia</taxon>
        <taxon>Actiniaria</taxon>
        <taxon>Edwardsiidae</taxon>
        <taxon>Nematostella</taxon>
    </lineage>
</organism>
<dbReference type="HOGENOM" id="CLU_889359_0_0_1"/>
<feature type="domain" description="VPS9" evidence="2">
    <location>
        <begin position="182"/>
        <end position="313"/>
    </location>
</feature>
<dbReference type="eggNOG" id="KOG0231">
    <property type="taxonomic scope" value="Eukaryota"/>
</dbReference>
<dbReference type="PROSITE" id="PS51205">
    <property type="entry name" value="VPS9"/>
    <property type="match status" value="1"/>
</dbReference>